<dbReference type="InterPro" id="IPR040787">
    <property type="entry name" value="Cas12a_REC1"/>
</dbReference>
<dbReference type="Pfam" id="PF18516">
    <property type="entry name" value="RuvC_1"/>
    <property type="match status" value="1"/>
</dbReference>
<feature type="region of interest" description="Binds crRNA alone and in crRNA-target DNA heteroduplex" evidence="2">
    <location>
        <begin position="195"/>
        <end position="199"/>
    </location>
</feature>
<feature type="domain" description="Cas12a PI" evidence="7">
    <location>
        <begin position="671"/>
        <end position="763"/>
    </location>
</feature>
<evidence type="ECO:0000259" key="5">
    <source>
        <dbReference type="Pfam" id="PF18516"/>
    </source>
</evidence>
<feature type="region of interest" description="Binds crRNA in crRNA-target DNA heteroduplex" evidence="2">
    <location>
        <begin position="313"/>
        <end position="316"/>
    </location>
</feature>
<feature type="domain" description="Cas12a REC1" evidence="4">
    <location>
        <begin position="55"/>
        <end position="315"/>
    </location>
</feature>
<evidence type="ECO:0000259" key="7">
    <source>
        <dbReference type="Pfam" id="PF22222"/>
    </source>
</evidence>
<feature type="region of interest" description="Binds DNA in crRNA-target DNA heteroduplex" evidence="2">
    <location>
        <begin position="291"/>
        <end position="295"/>
    </location>
</feature>
<feature type="domain" description="Cas12a REC2" evidence="6">
    <location>
        <begin position="333"/>
        <end position="591"/>
    </location>
</feature>
<comment type="caution">
    <text evidence="8">The sequence shown here is derived from an EMBL/GenBank/DDBJ whole genome shotgun (WGS) entry which is preliminary data.</text>
</comment>
<feature type="region of interest" description="Binds crRNA alone and in crRNA-target DNA heteroduplex" evidence="2">
    <location>
        <begin position="53"/>
        <end position="57"/>
    </location>
</feature>
<evidence type="ECO:0000313" key="8">
    <source>
        <dbReference type="EMBL" id="PIW96672.1"/>
    </source>
</evidence>
<dbReference type="InterPro" id="IPR027620">
    <property type="entry name" value="Cas12a"/>
</dbReference>
<feature type="site" description="Binds Target strand DNA" evidence="3">
    <location>
        <position position="685"/>
    </location>
</feature>
<organism evidence="8 9">
    <name type="scientific">Candidatus Kaiserbacteria bacterium CG_4_8_14_3_um_filter_38_9</name>
    <dbReference type="NCBI Taxonomy" id="1974599"/>
    <lineage>
        <taxon>Bacteria</taxon>
        <taxon>Candidatus Kaiseribacteriota</taxon>
    </lineage>
</organism>
<sequence length="1324" mass="153431">MNVKKSPTTFAEFTNQYSLSKTLRFELKPVGNTQKMLEDFGIIEKDEIIAQKYKITKKYFDKLHRTFVEEALFGKKIEGLDNYFELYRNWKKDKKANQKDLQNKETELRKNIVTLFNKMAKTWSQKETFKGLKNNNIEILFEEAVFKSVLKVLYGDEDESFLRDKVSGEFLLDKDGNKISVFDSWKGFTGYFTKFNETRKNFYKDDGTATAHATRIIDQNLKRFCENIIIFESIKDKLDLSEVENVFDISLVDIFSVTNYGDCFLQAGIDSYNTVLGGETLPNGEKKKGLNELINLYKQQTREKLPFFKSLDKQILSEKDKFTDEIEDAGALKEVLTVFLKNVDVKIQKFSLLITDVLNNPDAYDLSQIYLAKEALNTISRRWLVSFSTFEDALYTVLKNAKIISSSAKKTEGGYSFPEFIPLSYLKEALEKMVEDKIWKEQFYVTVEGLKNNGVIIGNKPVWQQFWEIYRFEFEQLKSRIEIDSQIGTTHPAGYSVSKTALETILKDFKEDDVAPKLAIKNLADDVLHIYQLAKYFAIEKKIEKKRRWEGDNFELDVFYTNPDFGYFETFYKNAYEDIVQVYNKLRNYLTKKPYSQEKWKLNFDNPTLAAGWDKNKEADNSAVLLKKDGKYYLGLMEKSHNRIFDKKHEALFLDNNQSENYEKVVYKFFPDQAKMFPKVCFSVKGLDFFKPSEEIYKIYKNAEFKKGDTFSIKSMQSLIKFYIDCLQKYDGWKGYNFKHIKSSNQYTNNIGDFFRDVAEDGYKITYQDVSDSYIKEKNNNGELYLFQIKNQDWNLDKAINGIKKTTTKNLHTLYFEALFSKENAEQNFPIKLNGQAEIFYRPKTSQGKLGTKLVNNKEVVNHKRYSEDKIFFHVPLTLNRTKNRTKNEAQKFNSKVNEFLVNNPNINIIGIDRGEKHLAYYSVINQQGEILSDAKGIPAIGSLNFVGQGADGKEIDYAEKLAIRASERESSRRDWLDIEKIKDLKKGYISQVVRKLADLAIEHNAIIVLEDLNMRFKQIRGGIEKSIYQQLEKALIEKLSFLVDKGETDPEKAGHLFRAYQLTAPFESFQNIGKQTGIIFYTQANYTSKTCPECGFRPNVRFDESIDWNLINIKYYDNDFTISYSLKTFTKAKETSKRSNQLFTGINKKDSFILSTKNAIRYKWFRRNISAVELSAGESKLINETGSGVTIQYQLTDCMKGLFEGNGIDIKGNINSQLRTGGHLMKFYKQLANYLYLLSNTRSSVSGTDIDIINCPCCGFDSTQGFKGVAYNGDANGAYNIGRKGLIVLDKIKNYQKNNGPLEKMNWGDIFIDIDEWDKFTQK</sequence>
<accession>A0A2M7IMU6</accession>
<evidence type="ECO:0000313" key="9">
    <source>
        <dbReference type="Proteomes" id="UP000230837"/>
    </source>
</evidence>
<evidence type="ECO:0000259" key="4">
    <source>
        <dbReference type="Pfam" id="PF18501"/>
    </source>
</evidence>
<dbReference type="InterPro" id="IPR040852">
    <property type="entry name" value="RuvC_1"/>
</dbReference>
<feature type="site" description="Binds Target strand DNA" evidence="3">
    <location>
        <position position="675"/>
    </location>
</feature>
<feature type="site" description="Binds PAM" evidence="3">
    <location>
        <position position="679"/>
    </location>
</feature>
<feature type="active site" description="For DNase activity of RuvC domain" evidence="1">
    <location>
        <position position="1275"/>
    </location>
</feature>
<dbReference type="NCBIfam" id="TIGR04330">
    <property type="entry name" value="cas_Cpf1"/>
    <property type="match status" value="2"/>
</dbReference>
<dbReference type="Pfam" id="PF21918">
    <property type="entry name" value="cas_Cpf1_2nd"/>
    <property type="match status" value="1"/>
</dbReference>
<feature type="region of interest" description="Binds crRNA" evidence="2">
    <location>
        <begin position="595"/>
        <end position="599"/>
    </location>
</feature>
<feature type="site" description="Binds Target strand DNA; via amide nitrogen" evidence="3">
    <location>
        <position position="835"/>
    </location>
</feature>
<gene>
    <name evidence="8" type="ORF">COZ82_03725</name>
</gene>
<feature type="site" description="Binds DNA in crRNA-target DNA heteroduplex" evidence="3">
    <location>
        <position position="593"/>
    </location>
</feature>
<proteinExistence type="predicted"/>
<dbReference type="EMBL" id="PFHR01000199">
    <property type="protein sequence ID" value="PIW96672.1"/>
    <property type="molecule type" value="Genomic_DNA"/>
</dbReference>
<name>A0A2M7IMU6_9BACT</name>
<dbReference type="Proteomes" id="UP000230837">
    <property type="component" value="Unassembled WGS sequence"/>
</dbReference>
<feature type="active site" description="For DNase activity of RuvC domain" evidence="1">
    <location>
        <position position="913"/>
    </location>
</feature>
<evidence type="ECO:0000256" key="3">
    <source>
        <dbReference type="PIRSR" id="PIRSR627620-3"/>
    </source>
</evidence>
<protein>
    <recommendedName>
        <fullName evidence="10">Type V CRISPR-associated protein Cpf1</fullName>
    </recommendedName>
</protein>
<evidence type="ECO:0000259" key="6">
    <source>
        <dbReference type="Pfam" id="PF21918"/>
    </source>
</evidence>
<feature type="region of interest" description="Binds crRNA" evidence="2">
    <location>
        <begin position="811"/>
        <end position="812"/>
    </location>
</feature>
<evidence type="ECO:0000256" key="1">
    <source>
        <dbReference type="PIRSR" id="PIRSR627620-1"/>
    </source>
</evidence>
<reference evidence="9" key="1">
    <citation type="submission" date="2017-09" db="EMBL/GenBank/DDBJ databases">
        <title>Depth-based differentiation of microbial function through sediment-hosted aquifers and enrichment of novel symbionts in the deep terrestrial subsurface.</title>
        <authorList>
            <person name="Probst A.J."/>
            <person name="Ladd B."/>
            <person name="Jarett J.K."/>
            <person name="Geller-Mcgrath D.E."/>
            <person name="Sieber C.M.K."/>
            <person name="Emerson J.B."/>
            <person name="Anantharaman K."/>
            <person name="Thomas B.C."/>
            <person name="Malmstrom R."/>
            <person name="Stieglmeier M."/>
            <person name="Klingl A."/>
            <person name="Woyke T."/>
            <person name="Ryan C.M."/>
            <person name="Banfield J.F."/>
        </authorList>
    </citation>
    <scope>NUCLEOTIDE SEQUENCE [LARGE SCALE GENOMIC DNA]</scope>
</reference>
<dbReference type="InterPro" id="IPR054116">
    <property type="entry name" value="Cas12a_REC2"/>
</dbReference>
<evidence type="ECO:0000256" key="2">
    <source>
        <dbReference type="PIRSR" id="PIRSR627620-2"/>
    </source>
</evidence>
<dbReference type="Pfam" id="PF18501">
    <property type="entry name" value="REC1"/>
    <property type="match status" value="1"/>
</dbReference>
<dbReference type="InterPro" id="IPR053993">
    <property type="entry name" value="Cas12a_PI"/>
</dbReference>
<dbReference type="Pfam" id="PF22222">
    <property type="entry name" value="Cpf1_PI-like"/>
    <property type="match status" value="1"/>
</dbReference>
<feature type="active site" description="For DNase activity of RuvC domain" evidence="1">
    <location>
        <position position="1011"/>
    </location>
</feature>
<feature type="site" description="Binds crRNA alone and in crRNA-target DNA heteroduplex" evidence="3">
    <location>
        <position position="22"/>
    </location>
</feature>
<evidence type="ECO:0008006" key="10">
    <source>
        <dbReference type="Google" id="ProtNLM"/>
    </source>
</evidence>
<feature type="domain" description="Cas12a RuvC nuclease" evidence="5">
    <location>
        <begin position="890"/>
        <end position="1323"/>
    </location>
</feature>
<feature type="site" description="Binds DNA protospacer adjacent motif (PAM)" evidence="3">
    <location>
        <position position="617"/>
    </location>
</feature>
<feature type="site" description="Binds crRNA" evidence="3">
    <location>
        <position position="842"/>
    </location>
</feature>